<feature type="transmembrane region" description="Helical" evidence="1">
    <location>
        <begin position="6"/>
        <end position="24"/>
    </location>
</feature>
<organism evidence="2 3">
    <name type="scientific">Rothia nasimurium</name>
    <dbReference type="NCBI Taxonomy" id="85336"/>
    <lineage>
        <taxon>Bacteria</taxon>
        <taxon>Bacillati</taxon>
        <taxon>Actinomycetota</taxon>
        <taxon>Actinomycetes</taxon>
        <taxon>Micrococcales</taxon>
        <taxon>Micrococcaceae</taxon>
        <taxon>Rothia</taxon>
    </lineage>
</organism>
<sequence length="108" mass="11437">MPSTGYILSAIFLAAGITFALRLIPFGVKSALKDSALVAHLAAWLPMGAIICLGFYVLAEIDYGSRETAFPYLAGVAVTAALHLWRKNLALSLIVGTATCVVLANWVL</sequence>
<dbReference type="Pfam" id="PF05437">
    <property type="entry name" value="AzlD"/>
    <property type="match status" value="1"/>
</dbReference>
<dbReference type="AlphaFoldDB" id="A0A1Y1RT73"/>
<keyword evidence="1" id="KW-1133">Transmembrane helix</keyword>
<comment type="caution">
    <text evidence="2">The sequence shown here is derived from an EMBL/GenBank/DDBJ whole genome shotgun (WGS) entry which is preliminary data.</text>
</comment>
<feature type="transmembrane region" description="Helical" evidence="1">
    <location>
        <begin position="69"/>
        <end position="85"/>
    </location>
</feature>
<accession>A0A1Y1RT73</accession>
<reference evidence="2 3" key="1">
    <citation type="submission" date="2016-05" db="EMBL/GenBank/DDBJ databases">
        <title>Draft genome sequence of a porcine commensal Rothia nasimurium.</title>
        <authorList>
            <person name="Gaiser R.A."/>
            <person name="Van Baarlen P."/>
            <person name="Wells J.M."/>
        </authorList>
    </citation>
    <scope>NUCLEOTIDE SEQUENCE [LARGE SCALE GENOMIC DNA]</scope>
    <source>
        <strain evidence="2 3">PT-32</strain>
    </source>
</reference>
<keyword evidence="1" id="KW-0472">Membrane</keyword>
<dbReference type="EMBL" id="LXWF01000003">
    <property type="protein sequence ID" value="ORC24467.1"/>
    <property type="molecule type" value="Genomic_DNA"/>
</dbReference>
<proteinExistence type="predicted"/>
<evidence type="ECO:0000256" key="1">
    <source>
        <dbReference type="SAM" id="Phobius"/>
    </source>
</evidence>
<evidence type="ECO:0000313" key="2">
    <source>
        <dbReference type="EMBL" id="ORC24467.1"/>
    </source>
</evidence>
<keyword evidence="1" id="KW-0812">Transmembrane</keyword>
<feature type="transmembrane region" description="Helical" evidence="1">
    <location>
        <begin position="36"/>
        <end position="57"/>
    </location>
</feature>
<name>A0A1Y1RT73_9MICC</name>
<feature type="transmembrane region" description="Helical" evidence="1">
    <location>
        <begin position="90"/>
        <end position="107"/>
    </location>
</feature>
<dbReference type="OrthoDB" id="5324916at2"/>
<dbReference type="RefSeq" id="WP_083090663.1">
    <property type="nucleotide sequence ID" value="NZ_LXWF01000003.1"/>
</dbReference>
<evidence type="ECO:0000313" key="3">
    <source>
        <dbReference type="Proteomes" id="UP000192359"/>
    </source>
</evidence>
<dbReference type="Proteomes" id="UP000192359">
    <property type="component" value="Unassembled WGS sequence"/>
</dbReference>
<protein>
    <submittedName>
        <fullName evidence="2">Branched-chain amino acid ABC transporter</fullName>
    </submittedName>
</protein>
<gene>
    <name evidence="2" type="ORF">A7979_09305</name>
</gene>
<keyword evidence="3" id="KW-1185">Reference proteome</keyword>
<dbReference type="InterPro" id="IPR008407">
    <property type="entry name" value="Brnchd-chn_aa_trnsp_AzlD"/>
</dbReference>